<dbReference type="GO" id="GO:0009117">
    <property type="term" value="P:nucleotide metabolic process"/>
    <property type="evidence" value="ECO:0007669"/>
    <property type="project" value="UniProtKB-KW"/>
</dbReference>
<keyword evidence="4" id="KW-0479">Metal-binding</keyword>
<evidence type="ECO:0000259" key="10">
    <source>
        <dbReference type="Pfam" id="PF00962"/>
    </source>
</evidence>
<evidence type="ECO:0000256" key="8">
    <source>
        <dbReference type="ARBA" id="ARBA00023080"/>
    </source>
</evidence>
<comment type="pathway">
    <text evidence="2">Purine metabolism; purine nucleoside salvage.</text>
</comment>
<dbReference type="GO" id="GO:0046872">
    <property type="term" value="F:metal ion binding"/>
    <property type="evidence" value="ECO:0007669"/>
    <property type="project" value="UniProtKB-KW"/>
</dbReference>
<dbReference type="GO" id="GO:0004000">
    <property type="term" value="F:adenosine deaminase activity"/>
    <property type="evidence" value="ECO:0007669"/>
    <property type="project" value="TreeGrafter"/>
</dbReference>
<proteinExistence type="inferred from homology"/>
<evidence type="ECO:0000256" key="2">
    <source>
        <dbReference type="ARBA" id="ARBA00005058"/>
    </source>
</evidence>
<evidence type="ECO:0000256" key="4">
    <source>
        <dbReference type="ARBA" id="ARBA00022723"/>
    </source>
</evidence>
<dbReference type="InterPro" id="IPR032466">
    <property type="entry name" value="Metal_Hydrolase"/>
</dbReference>
<comment type="similarity">
    <text evidence="3">Belongs to the metallo-dependent hydrolases superfamily. Adenosine and AMP deaminases family.</text>
</comment>
<dbReference type="UniPathway" id="UPA00606"/>
<evidence type="ECO:0000313" key="11">
    <source>
        <dbReference type="EMBL" id="CCA27197.1"/>
    </source>
</evidence>
<keyword evidence="7" id="KW-0862">Zinc</keyword>
<evidence type="ECO:0000256" key="5">
    <source>
        <dbReference type="ARBA" id="ARBA00022726"/>
    </source>
</evidence>
<dbReference type="SUPFAM" id="SSF51556">
    <property type="entry name" value="Metallo-dependent hydrolases"/>
    <property type="match status" value="1"/>
</dbReference>
<protein>
    <submittedName>
        <fullName evidence="11">Adenosine deaminaselike protein putative</fullName>
    </submittedName>
</protein>
<comment type="catalytic activity">
    <reaction evidence="9">
        <text>N(6)-methyl-AMP + H2O + H(+) = IMP + methylamine</text>
        <dbReference type="Rhea" id="RHEA:16001"/>
        <dbReference type="ChEBI" id="CHEBI:15377"/>
        <dbReference type="ChEBI" id="CHEBI:15378"/>
        <dbReference type="ChEBI" id="CHEBI:58053"/>
        <dbReference type="ChEBI" id="CHEBI:59338"/>
        <dbReference type="ChEBI" id="CHEBI:144842"/>
    </reaction>
    <physiologicalReaction direction="left-to-right" evidence="9">
        <dbReference type="Rhea" id="RHEA:16002"/>
    </physiologicalReaction>
</comment>
<comment type="cofactor">
    <cofactor evidence="1">
        <name>Zn(2+)</name>
        <dbReference type="ChEBI" id="CHEBI:29105"/>
    </cofactor>
</comment>
<keyword evidence="5" id="KW-0660">Purine salvage</keyword>
<dbReference type="GO" id="GO:0006166">
    <property type="term" value="P:purine ribonucleoside salvage"/>
    <property type="evidence" value="ECO:0007669"/>
    <property type="project" value="UniProtKB-KW"/>
</dbReference>
<feature type="domain" description="Adenosine deaminase" evidence="10">
    <location>
        <begin position="11"/>
        <end position="319"/>
    </location>
</feature>
<reference evidence="11" key="1">
    <citation type="journal article" date="2011" name="PLoS Biol.">
        <title>Gene gain and loss during evolution of obligate parasitism in the white rust pathogen of Arabidopsis thaliana.</title>
        <authorList>
            <person name="Kemen E."/>
            <person name="Gardiner A."/>
            <person name="Schultz-Larsen T."/>
            <person name="Kemen A.C."/>
            <person name="Balmuth A.L."/>
            <person name="Robert-Seilaniantz A."/>
            <person name="Bailey K."/>
            <person name="Holub E."/>
            <person name="Studholme D.J."/>
            <person name="Maclean D."/>
            <person name="Jones J.D."/>
        </authorList>
    </citation>
    <scope>NUCLEOTIDE SEQUENCE</scope>
</reference>
<dbReference type="InterPro" id="IPR001365">
    <property type="entry name" value="A_deaminase_dom"/>
</dbReference>
<dbReference type="InterPro" id="IPR006330">
    <property type="entry name" value="Ado/ade_deaminase"/>
</dbReference>
<keyword evidence="8" id="KW-0546">Nucleotide metabolism</keyword>
<gene>
    <name evidence="11" type="primary">AlNc14C474G11851</name>
    <name evidence="11" type="ORF">ALNC14_133410</name>
</gene>
<organism evidence="11">
    <name type="scientific">Albugo laibachii Nc14</name>
    <dbReference type="NCBI Taxonomy" id="890382"/>
    <lineage>
        <taxon>Eukaryota</taxon>
        <taxon>Sar</taxon>
        <taxon>Stramenopiles</taxon>
        <taxon>Oomycota</taxon>
        <taxon>Peronosporomycetes</taxon>
        <taxon>Albuginales</taxon>
        <taxon>Albuginaceae</taxon>
        <taxon>Albugo</taxon>
    </lineage>
</organism>
<evidence type="ECO:0000256" key="1">
    <source>
        <dbReference type="ARBA" id="ARBA00001947"/>
    </source>
</evidence>
<keyword evidence="6" id="KW-0378">Hydrolase</keyword>
<name>F0X0B4_9STRA</name>
<dbReference type="GO" id="GO:0046103">
    <property type="term" value="P:inosine biosynthetic process"/>
    <property type="evidence" value="ECO:0007669"/>
    <property type="project" value="TreeGrafter"/>
</dbReference>
<evidence type="ECO:0000256" key="7">
    <source>
        <dbReference type="ARBA" id="ARBA00022833"/>
    </source>
</evidence>
<dbReference type="Gene3D" id="3.20.20.140">
    <property type="entry name" value="Metal-dependent hydrolases"/>
    <property type="match status" value="1"/>
</dbReference>
<reference evidence="11" key="2">
    <citation type="submission" date="2011-02" db="EMBL/GenBank/DDBJ databases">
        <authorList>
            <person name="MacLean D."/>
        </authorList>
    </citation>
    <scope>NUCLEOTIDE SEQUENCE</scope>
</reference>
<accession>F0X0B4</accession>
<dbReference type="HOGENOM" id="CLU_039228_3_0_1"/>
<dbReference type="Pfam" id="PF00962">
    <property type="entry name" value="A_deaminase"/>
    <property type="match status" value="1"/>
</dbReference>
<dbReference type="PANTHER" id="PTHR11409">
    <property type="entry name" value="ADENOSINE DEAMINASE"/>
    <property type="match status" value="1"/>
</dbReference>
<evidence type="ECO:0000256" key="6">
    <source>
        <dbReference type="ARBA" id="ARBA00022801"/>
    </source>
</evidence>
<dbReference type="AlphaFoldDB" id="F0X0B4"/>
<dbReference type="SMR" id="F0X0B4"/>
<sequence>MDLTAWCQHLPKLELHAHLHGCIRHDTLKKLMADKTNSVPQATSIDGCFQLFEVIHQTITSRDHLIRIVSEVVEDFVYENVRYLELRTTPRKFGFDFSHHDYVATIISVIERYEAQIKVRLLLSINRNNSVSNAADIVQLALKWKAMSRYVVGVDFSGNASGLDSKFIKLLPVLSTARDRGLKISAHFAEHPDEIEAQEILSFRPDRVGHACCLSEKLYRAMTDAQLPIEVCLTSNARTMQIFEYGSCGYKKLEKHPHGELIRNISETKYPICICTDDPGILDTSSTIEYIRASIAFGLTFQQLYRIARGSISMIFDESEVHALEQVFDEFSALHPSGSYV</sequence>
<evidence type="ECO:0000256" key="3">
    <source>
        <dbReference type="ARBA" id="ARBA00006676"/>
    </source>
</evidence>
<dbReference type="EMBL" id="FR824515">
    <property type="protein sequence ID" value="CCA27197.1"/>
    <property type="molecule type" value="Genomic_DNA"/>
</dbReference>
<dbReference type="PANTHER" id="PTHR11409:SF42">
    <property type="entry name" value="ADENOSINE DEAMINASE-LIKE PROTEIN"/>
    <property type="match status" value="1"/>
</dbReference>
<dbReference type="GO" id="GO:0006154">
    <property type="term" value="P:adenosine catabolic process"/>
    <property type="evidence" value="ECO:0007669"/>
    <property type="project" value="TreeGrafter"/>
</dbReference>
<evidence type="ECO:0000256" key="9">
    <source>
        <dbReference type="ARBA" id="ARBA00048787"/>
    </source>
</evidence>